<dbReference type="GO" id="GO:0015562">
    <property type="term" value="F:efflux transmembrane transporter activity"/>
    <property type="evidence" value="ECO:0007669"/>
    <property type="project" value="InterPro"/>
</dbReference>
<dbReference type="Pfam" id="PF02321">
    <property type="entry name" value="OEP"/>
    <property type="match status" value="1"/>
</dbReference>
<sequence>MKTTASVLTLSLGFNAVPRLFMALVLVTFGGVGLFAAEPKLDLVRCIELALAHDPEIALAREDVNLAEAALQFEAGTFDYQFEVGSSTQRDRIPTADGGNTDTDTTRLNASLVKTFRSGIEFTPSLSLERRDVHHNDSSTRNSADVSLSLSYPLLRGQGRDMVTGRERAAERALTATEYRRRFRIAQRTLATINAYWRYCADLRRLEVVKESEARSTRLVKETRALIEAGETPENELLQLLANENDKRAIRIDTRNSVFQSRHNLGLVMGLTPAQIAALPAVASAFPEPAFMGEGALPESVRLVVTALEQRADLRALRLDGEADQIRYALATDGLKPDLSLNVEAGYDTLREGSGLGEWLAAVSRRTPGANYAVELSYKLPLGRKTAKSDVRREGARLEQTRLSLKDLERQIGLQVMIAYEDLQRALETLEAVDQSVGYYELAVANERKKLKLGFSTLIDLISYEDRLTSVLLRKIESQARLWQALADLQFETGSFDRMDMSALDQAAVLAFPRAETR</sequence>
<dbReference type="SUPFAM" id="SSF56954">
    <property type="entry name" value="Outer membrane efflux proteins (OEP)"/>
    <property type="match status" value="1"/>
</dbReference>
<dbReference type="GO" id="GO:1990281">
    <property type="term" value="C:efflux pump complex"/>
    <property type="evidence" value="ECO:0007669"/>
    <property type="project" value="TreeGrafter"/>
</dbReference>
<evidence type="ECO:0000256" key="1">
    <source>
        <dbReference type="ARBA" id="ARBA00004442"/>
    </source>
</evidence>
<keyword evidence="7" id="KW-0998">Cell outer membrane</keyword>
<evidence type="ECO:0000256" key="2">
    <source>
        <dbReference type="ARBA" id="ARBA00007613"/>
    </source>
</evidence>
<dbReference type="AlphaFoldDB" id="A0A8J7U937"/>
<organism evidence="9 10">
    <name type="scientific">Acanthopleuribacter pedis</name>
    <dbReference type="NCBI Taxonomy" id="442870"/>
    <lineage>
        <taxon>Bacteria</taxon>
        <taxon>Pseudomonadati</taxon>
        <taxon>Acidobacteriota</taxon>
        <taxon>Holophagae</taxon>
        <taxon>Acanthopleuribacterales</taxon>
        <taxon>Acanthopleuribacteraceae</taxon>
        <taxon>Acanthopleuribacter</taxon>
    </lineage>
</organism>
<evidence type="ECO:0000313" key="9">
    <source>
        <dbReference type="EMBL" id="MBO1323241.1"/>
    </source>
</evidence>
<keyword evidence="5 8" id="KW-0812">Transmembrane</keyword>
<dbReference type="Gene3D" id="1.20.1600.10">
    <property type="entry name" value="Outer membrane efflux proteins (OEP)"/>
    <property type="match status" value="1"/>
</dbReference>
<dbReference type="GO" id="GO:0015288">
    <property type="term" value="F:porin activity"/>
    <property type="evidence" value="ECO:0007669"/>
    <property type="project" value="TreeGrafter"/>
</dbReference>
<feature type="transmembrane region" description="Helical" evidence="8">
    <location>
        <begin position="20"/>
        <end position="37"/>
    </location>
</feature>
<dbReference type="InterPro" id="IPR051906">
    <property type="entry name" value="TolC-like"/>
</dbReference>
<comment type="subcellular location">
    <subcellularLocation>
        <location evidence="1">Cell outer membrane</location>
    </subcellularLocation>
</comment>
<keyword evidence="6 8" id="KW-0472">Membrane</keyword>
<name>A0A8J7U937_9BACT</name>
<evidence type="ECO:0000256" key="4">
    <source>
        <dbReference type="ARBA" id="ARBA00022452"/>
    </source>
</evidence>
<dbReference type="PANTHER" id="PTHR30026:SF23">
    <property type="entry name" value="TO APRF-PUTATIVE OUTER MEMBRANE EFFLUX PROTEIN OR SECRETED ALKALINE PHOSPHATASE-RELATED"/>
    <property type="match status" value="1"/>
</dbReference>
<evidence type="ECO:0000256" key="6">
    <source>
        <dbReference type="ARBA" id="ARBA00023136"/>
    </source>
</evidence>
<evidence type="ECO:0000256" key="3">
    <source>
        <dbReference type="ARBA" id="ARBA00022448"/>
    </source>
</evidence>
<dbReference type="GO" id="GO:0009279">
    <property type="term" value="C:cell outer membrane"/>
    <property type="evidence" value="ECO:0007669"/>
    <property type="project" value="UniProtKB-SubCell"/>
</dbReference>
<keyword evidence="3" id="KW-0813">Transport</keyword>
<keyword evidence="8" id="KW-1133">Transmembrane helix</keyword>
<protein>
    <submittedName>
        <fullName evidence="9">TolC family protein</fullName>
    </submittedName>
</protein>
<evidence type="ECO:0000256" key="5">
    <source>
        <dbReference type="ARBA" id="ARBA00022692"/>
    </source>
</evidence>
<evidence type="ECO:0000256" key="7">
    <source>
        <dbReference type="ARBA" id="ARBA00023237"/>
    </source>
</evidence>
<evidence type="ECO:0000256" key="8">
    <source>
        <dbReference type="SAM" id="Phobius"/>
    </source>
</evidence>
<comment type="caution">
    <text evidence="9">The sequence shown here is derived from an EMBL/GenBank/DDBJ whole genome shotgun (WGS) entry which is preliminary data.</text>
</comment>
<proteinExistence type="inferred from homology"/>
<gene>
    <name evidence="9" type="ORF">J3U88_32550</name>
</gene>
<dbReference type="RefSeq" id="WP_207863304.1">
    <property type="nucleotide sequence ID" value="NZ_JAFREP010000054.1"/>
</dbReference>
<dbReference type="Proteomes" id="UP000664417">
    <property type="component" value="Unassembled WGS sequence"/>
</dbReference>
<reference evidence="9" key="1">
    <citation type="submission" date="2021-03" db="EMBL/GenBank/DDBJ databases">
        <authorList>
            <person name="Wang G."/>
        </authorList>
    </citation>
    <scope>NUCLEOTIDE SEQUENCE</scope>
    <source>
        <strain evidence="9">KCTC 12899</strain>
    </source>
</reference>
<comment type="similarity">
    <text evidence="2">Belongs to the outer membrane factor (OMF) (TC 1.B.17) family.</text>
</comment>
<dbReference type="EMBL" id="JAFREP010000054">
    <property type="protein sequence ID" value="MBO1323241.1"/>
    <property type="molecule type" value="Genomic_DNA"/>
</dbReference>
<keyword evidence="4" id="KW-1134">Transmembrane beta strand</keyword>
<dbReference type="InterPro" id="IPR003423">
    <property type="entry name" value="OMP_efflux"/>
</dbReference>
<accession>A0A8J7U937</accession>
<dbReference type="PANTHER" id="PTHR30026">
    <property type="entry name" value="OUTER MEMBRANE PROTEIN TOLC"/>
    <property type="match status" value="1"/>
</dbReference>
<keyword evidence="10" id="KW-1185">Reference proteome</keyword>
<evidence type="ECO:0000313" key="10">
    <source>
        <dbReference type="Proteomes" id="UP000664417"/>
    </source>
</evidence>